<evidence type="ECO:0000313" key="2">
    <source>
        <dbReference type="Proteomes" id="UP000006697"/>
    </source>
</evidence>
<proteinExistence type="predicted"/>
<evidence type="ECO:0000313" key="1">
    <source>
        <dbReference type="EMBL" id="CAL63144.1"/>
    </source>
</evidence>
<dbReference type="KEGG" id="har:HEAR3035"/>
<dbReference type="STRING" id="204773.HEAR3035"/>
<protein>
    <submittedName>
        <fullName evidence="1">Uncharacterized protein</fullName>
    </submittedName>
</protein>
<sequence>MEDLETIDAPSTSKDLFAALIRCHAEQNGSAAAFERQERIKLARKLLDLREARSIISARLQLTYGIGRSQAYEDISKALQIVREPYLKLDEQEVK</sequence>
<dbReference type="AlphaFoldDB" id="A4G9F7"/>
<gene>
    <name evidence="1" type="ordered locus">HEAR3035</name>
</gene>
<dbReference type="EMBL" id="CU207211">
    <property type="protein sequence ID" value="CAL63144.1"/>
    <property type="molecule type" value="Genomic_DNA"/>
</dbReference>
<dbReference type="Proteomes" id="UP000006697">
    <property type="component" value="Chromosome"/>
</dbReference>
<reference evidence="1 2" key="1">
    <citation type="journal article" date="2007" name="PLoS Genet.">
        <title>A tale of two oxidation states: bacterial colonization of arsenic-rich environments.</title>
        <authorList>
            <person name="Muller D."/>
            <person name="Medigue C."/>
            <person name="Koechler S."/>
            <person name="Barbe V."/>
            <person name="Barakat M."/>
            <person name="Talla E."/>
            <person name="Bonnefoy V."/>
            <person name="Krin E."/>
            <person name="Arsene-Ploetze F."/>
            <person name="Carapito C."/>
            <person name="Chandler M."/>
            <person name="Cournoyer B."/>
            <person name="Cruveiller S."/>
            <person name="Dossat C."/>
            <person name="Duval S."/>
            <person name="Heymann M."/>
            <person name="Leize E."/>
            <person name="Lieutaud A."/>
            <person name="Lievremont D."/>
            <person name="Makita Y."/>
            <person name="Mangenot S."/>
            <person name="Nitschke W."/>
            <person name="Ortet P."/>
            <person name="Perdrial N."/>
            <person name="Schoepp B."/>
            <person name="Siguier N."/>
            <person name="Simeonova D.D."/>
            <person name="Rouy Z."/>
            <person name="Segurens B."/>
            <person name="Turlin E."/>
            <person name="Vallenet D."/>
            <person name="Van Dorsselaer A."/>
            <person name="Weiss S."/>
            <person name="Weissenbach J."/>
            <person name="Lett M.C."/>
            <person name="Danchin A."/>
            <person name="Bertin P.N."/>
        </authorList>
    </citation>
    <scope>NUCLEOTIDE SEQUENCE [LARGE SCALE GENOMIC DNA]</scope>
    <source>
        <strain evidence="2">ULPAs1</strain>
    </source>
</reference>
<organism evidence="1 2">
    <name type="scientific">Herminiimonas arsenicoxydans</name>
    <dbReference type="NCBI Taxonomy" id="204773"/>
    <lineage>
        <taxon>Bacteria</taxon>
        <taxon>Pseudomonadati</taxon>
        <taxon>Pseudomonadota</taxon>
        <taxon>Betaproteobacteria</taxon>
        <taxon>Burkholderiales</taxon>
        <taxon>Oxalobacteraceae</taxon>
        <taxon>Herminiimonas</taxon>
    </lineage>
</organism>
<name>A4G9F7_HERAR</name>
<keyword evidence="2" id="KW-1185">Reference proteome</keyword>
<accession>A4G9F7</accession>
<dbReference type="HOGENOM" id="CLU_2369016_0_0_4"/>